<proteinExistence type="predicted"/>
<feature type="transmembrane region" description="Helical" evidence="1">
    <location>
        <begin position="81"/>
        <end position="105"/>
    </location>
</feature>
<dbReference type="KEGG" id="cmic:caldi_07060"/>
<keyword evidence="1" id="KW-1133">Transmembrane helix</keyword>
<dbReference type="RefSeq" id="WP_264843730.1">
    <property type="nucleotide sequence ID" value="NZ_AP025628.1"/>
</dbReference>
<gene>
    <name evidence="2" type="ORF">caldi_07060</name>
</gene>
<organism evidence="2 3">
    <name type="scientific">Caldinitratiruptor microaerophilus</name>
    <dbReference type="NCBI Taxonomy" id="671077"/>
    <lineage>
        <taxon>Bacteria</taxon>
        <taxon>Bacillati</taxon>
        <taxon>Bacillota</taxon>
        <taxon>Clostridia</taxon>
        <taxon>Eubacteriales</taxon>
        <taxon>Symbiobacteriaceae</taxon>
        <taxon>Caldinitratiruptor</taxon>
    </lineage>
</organism>
<feature type="transmembrane region" description="Helical" evidence="1">
    <location>
        <begin position="34"/>
        <end position="52"/>
    </location>
</feature>
<keyword evidence="1" id="KW-0812">Transmembrane</keyword>
<reference evidence="2" key="1">
    <citation type="submission" date="2022-03" db="EMBL/GenBank/DDBJ databases">
        <title>Complete genome sequence of Caldinitratiruptor microaerophilus.</title>
        <authorList>
            <person name="Mukaiyama R."/>
            <person name="Nishiyama T."/>
            <person name="Ueda K."/>
        </authorList>
    </citation>
    <scope>NUCLEOTIDE SEQUENCE</scope>
    <source>
        <strain evidence="2">JCM 16183</strain>
    </source>
</reference>
<sequence>MEDLWPLVRAHALGAGAFGALVAVLYFFLPGMNWVFLALALAYIVVLNRYVARLVPRPPFARPRKGSHKPPKNAGWQITGWVLRTTAVGMLAQISGFGVAFVLVYEVLRALLR</sequence>
<feature type="transmembrane region" description="Helical" evidence="1">
    <location>
        <begin position="7"/>
        <end position="28"/>
    </location>
</feature>
<name>A0AA35G722_9FIRM</name>
<protein>
    <submittedName>
        <fullName evidence="2">Uncharacterized protein</fullName>
    </submittedName>
</protein>
<evidence type="ECO:0000313" key="2">
    <source>
        <dbReference type="EMBL" id="BDG59616.1"/>
    </source>
</evidence>
<keyword evidence="3" id="KW-1185">Reference proteome</keyword>
<dbReference type="Proteomes" id="UP001163687">
    <property type="component" value="Chromosome"/>
</dbReference>
<accession>A0AA35G722</accession>
<evidence type="ECO:0000313" key="3">
    <source>
        <dbReference type="Proteomes" id="UP001163687"/>
    </source>
</evidence>
<keyword evidence="1" id="KW-0472">Membrane</keyword>
<dbReference type="EMBL" id="AP025628">
    <property type="protein sequence ID" value="BDG59616.1"/>
    <property type="molecule type" value="Genomic_DNA"/>
</dbReference>
<evidence type="ECO:0000256" key="1">
    <source>
        <dbReference type="SAM" id="Phobius"/>
    </source>
</evidence>
<dbReference type="AlphaFoldDB" id="A0AA35G722"/>